<protein>
    <submittedName>
        <fullName evidence="2">Uncharacterized protein</fullName>
    </submittedName>
</protein>
<evidence type="ECO:0000313" key="4">
    <source>
        <dbReference type="Proteomes" id="UP001609219"/>
    </source>
</evidence>
<keyword evidence="4" id="KW-1185">Reference proteome</keyword>
<evidence type="ECO:0000313" key="1">
    <source>
        <dbReference type="EMBL" id="MFH5231229.1"/>
    </source>
</evidence>
<reference evidence="3 4" key="1">
    <citation type="submission" date="2024-10" db="EMBL/GenBank/DDBJ databases">
        <authorList>
            <person name="Riesco R."/>
        </authorList>
    </citation>
    <scope>NUCLEOTIDE SEQUENCE [LARGE SCALE GENOMIC DNA]</scope>
    <source>
        <strain evidence="2 3">NCIMB 15448</strain>
        <strain evidence="1 4">NCIMB 15450</strain>
    </source>
</reference>
<dbReference type="Proteomes" id="UP001609176">
    <property type="component" value="Unassembled WGS sequence"/>
</dbReference>
<organism evidence="2 3">
    <name type="scientific">Antrihabitans spumae</name>
    <dbReference type="NCBI Taxonomy" id="3373370"/>
    <lineage>
        <taxon>Bacteria</taxon>
        <taxon>Bacillati</taxon>
        <taxon>Actinomycetota</taxon>
        <taxon>Actinomycetes</taxon>
        <taxon>Mycobacteriales</taxon>
        <taxon>Nocardiaceae</taxon>
        <taxon>Antrihabitans</taxon>
    </lineage>
</organism>
<comment type="caution">
    <text evidence="2">The sequence shown here is derived from an EMBL/GenBank/DDBJ whole genome shotgun (WGS) entry which is preliminary data.</text>
</comment>
<dbReference type="PROSITE" id="PS51257">
    <property type="entry name" value="PROKAR_LIPOPROTEIN"/>
    <property type="match status" value="1"/>
</dbReference>
<sequence>MQAEESRRRSVPLTAAGISCNVLAAYGLLVRADRIHDALDALDRLRNRR</sequence>
<accession>A0ABW7KTR3</accession>
<name>A0ABW7KTR3_9NOCA</name>
<dbReference type="RefSeq" id="WP_395126242.1">
    <property type="nucleotide sequence ID" value="NZ_JBIMSN010000105.1"/>
</dbReference>
<dbReference type="EMBL" id="JBIMSP010000075">
    <property type="protein sequence ID" value="MFH5245416.1"/>
    <property type="molecule type" value="Genomic_DNA"/>
</dbReference>
<dbReference type="EMBL" id="JBIMSN010000105">
    <property type="protein sequence ID" value="MFH5231229.1"/>
    <property type="molecule type" value="Genomic_DNA"/>
</dbReference>
<proteinExistence type="predicted"/>
<evidence type="ECO:0000313" key="3">
    <source>
        <dbReference type="Proteomes" id="UP001609176"/>
    </source>
</evidence>
<dbReference type="Proteomes" id="UP001609219">
    <property type="component" value="Unassembled WGS sequence"/>
</dbReference>
<evidence type="ECO:0000313" key="2">
    <source>
        <dbReference type="EMBL" id="MFH5245416.1"/>
    </source>
</evidence>
<gene>
    <name evidence="2" type="ORF">ACHIPV_26585</name>
    <name evidence="1" type="ORF">ACHIRB_22065</name>
</gene>